<dbReference type="Proteomes" id="UP000179807">
    <property type="component" value="Unassembled WGS sequence"/>
</dbReference>
<dbReference type="VEuPathDB" id="TrichDB:TRFO_36877"/>
<dbReference type="EMBL" id="MLAK01001145">
    <property type="protein sequence ID" value="OHS96984.1"/>
    <property type="molecule type" value="Genomic_DNA"/>
</dbReference>
<dbReference type="RefSeq" id="XP_068350121.1">
    <property type="nucleotide sequence ID" value="XM_068511097.1"/>
</dbReference>
<protein>
    <recommendedName>
        <fullName evidence="1">Initiator binding domain-containing protein</fullName>
    </recommendedName>
</protein>
<comment type="caution">
    <text evidence="2">The sequence shown here is derived from an EMBL/GenBank/DDBJ whole genome shotgun (WGS) entry which is preliminary data.</text>
</comment>
<dbReference type="GeneID" id="94845801"/>
<dbReference type="AlphaFoldDB" id="A0A1J4JD00"/>
<gene>
    <name evidence="2" type="ORF">TRFO_36877</name>
</gene>
<dbReference type="OrthoDB" id="10455141at2759"/>
<name>A0A1J4JD00_9EUKA</name>
<dbReference type="Pfam" id="PF10416">
    <property type="entry name" value="IBD"/>
    <property type="match status" value="1"/>
</dbReference>
<evidence type="ECO:0000313" key="2">
    <source>
        <dbReference type="EMBL" id="OHS96984.1"/>
    </source>
</evidence>
<keyword evidence="3" id="KW-1185">Reference proteome</keyword>
<organism evidence="2 3">
    <name type="scientific">Tritrichomonas foetus</name>
    <dbReference type="NCBI Taxonomy" id="1144522"/>
    <lineage>
        <taxon>Eukaryota</taxon>
        <taxon>Metamonada</taxon>
        <taxon>Parabasalia</taxon>
        <taxon>Tritrichomonadida</taxon>
        <taxon>Tritrichomonadidae</taxon>
        <taxon>Tritrichomonas</taxon>
    </lineage>
</organism>
<accession>A0A1J4JD00</accession>
<proteinExistence type="predicted"/>
<sequence length="400" mass="45195">MNRLIENNGFVINFRIPINDNFTSHITLKMSASSSNIVPEMNLPSQYWNAISQEDRNEFLRLRNNFHHGQKISSKDRRIITFSKELNIVLRFLERSEDNQEARCVLCGVCFVGPIVCVNTRQLKSFLSRCKSSINGSFQQLGFVALRTKAKARNCVLTALPSLQNHQNILRQWTVRYASDDARFCFVSSYSNLAMPEITPDDLFDEKKTAPRRSTSSNFFLPPVSQHMPQFPFNMAQQQQQQLTAQQLQGMTPQQVQQVTQQSSPNLQAGLSAGLQPGMQSNLTSTTLQSSGLQSNLTSGLQSNLAASILAAKPPFQPKQIEFDLQSIDDFDPMEPQGLEIPNFTSSLSYECFQDLDMEPPTLPGDDDLINGDDDKTLKRSHSAFVQMRGEWDFLSDNFF</sequence>
<dbReference type="InterPro" id="IPR018845">
    <property type="entry name" value="Initiator-bd"/>
</dbReference>
<evidence type="ECO:0000313" key="3">
    <source>
        <dbReference type="Proteomes" id="UP000179807"/>
    </source>
</evidence>
<evidence type="ECO:0000259" key="1">
    <source>
        <dbReference type="Pfam" id="PF10416"/>
    </source>
</evidence>
<reference evidence="2" key="1">
    <citation type="submission" date="2016-10" db="EMBL/GenBank/DDBJ databases">
        <authorList>
            <person name="Benchimol M."/>
            <person name="Almeida L.G."/>
            <person name="Vasconcelos A.T."/>
            <person name="Perreira-Neves A."/>
            <person name="Rosa I.A."/>
            <person name="Tasca T."/>
            <person name="Bogo M.R."/>
            <person name="de Souza W."/>
        </authorList>
    </citation>
    <scope>NUCLEOTIDE SEQUENCE [LARGE SCALE GENOMIC DNA]</scope>
    <source>
        <strain evidence="2">K</strain>
    </source>
</reference>
<feature type="domain" description="Initiator binding" evidence="1">
    <location>
        <begin position="54"/>
        <end position="179"/>
    </location>
</feature>